<dbReference type="InterPro" id="IPR029071">
    <property type="entry name" value="Ubiquitin-like_domsf"/>
</dbReference>
<protein>
    <submittedName>
        <fullName evidence="5">EOG090X0BNZ</fullName>
    </submittedName>
</protein>
<dbReference type="InterPro" id="IPR013783">
    <property type="entry name" value="Ig-like_fold"/>
</dbReference>
<feature type="compositionally biased region" description="Polar residues" evidence="1">
    <location>
        <begin position="375"/>
        <end position="389"/>
    </location>
</feature>
<dbReference type="InterPro" id="IPR047878">
    <property type="entry name" value="UBL7_UBA"/>
</dbReference>
<feature type="chain" id="PRO_5021478537" evidence="2">
    <location>
        <begin position="19"/>
        <end position="578"/>
    </location>
</feature>
<feature type="compositionally biased region" description="Low complexity" evidence="1">
    <location>
        <begin position="443"/>
        <end position="453"/>
    </location>
</feature>
<dbReference type="InterPro" id="IPR000626">
    <property type="entry name" value="Ubiquitin-like_dom"/>
</dbReference>
<reference evidence="5" key="1">
    <citation type="submission" date="2018-08" db="EMBL/GenBank/DDBJ databases">
        <authorList>
            <person name="Cornetti L."/>
        </authorList>
    </citation>
    <scope>NUCLEOTIDE SEQUENCE</scope>
    <source>
        <strain evidence="5">IL-B-3</strain>
    </source>
</reference>
<dbReference type="SUPFAM" id="SSF48726">
    <property type="entry name" value="Immunoglobulin"/>
    <property type="match status" value="2"/>
</dbReference>
<dbReference type="CDD" id="cd14326">
    <property type="entry name" value="UBA_UBL7"/>
    <property type="match status" value="1"/>
</dbReference>
<dbReference type="EMBL" id="LR016715">
    <property type="protein sequence ID" value="SVE86334.1"/>
    <property type="molecule type" value="mRNA"/>
</dbReference>
<dbReference type="Pfam" id="PF00240">
    <property type="entry name" value="ubiquitin"/>
    <property type="match status" value="1"/>
</dbReference>
<dbReference type="AlphaFoldDB" id="A0A4Y7N0I1"/>
<keyword evidence="2" id="KW-0732">Signal</keyword>
<sequence>MSRFILCFCVALLQLVSGEVVETGFKYGQSELILNCSLPDDKVSWYYNGTLLVEADNLKMMHENSVHMLKIIKPKVAHIGSYTCEGSGKAVTDFRVAKGEEGQWESLIADGHFMFEPNNEGIANGTLLIEEVKLDDRDNYMCFASNDLGNHNGTTLIRVIVSVRQGPSQRSFYLLENIAPDSSVSDLKKNVLLKAGLDSQCQIELIYSCKPLRDEATLNTLEHVESGAKMIYATVVKPAEREHPKKLNAVEQHQLFLAFRAAVTNPNFRHTLQNLSKPENIRSLTETVPGLADDEIALSMLQDWELLLHLADPKIVQVLVEKHPALVDAASRMMNSVSESLVPGANQRQRSNSAGWLARSLGADLEDMDEDVPQDQPNSNQQASRSQAAFGSGITPAQLAAALNFAQNSIRRIFKLNFTLITFYPILTSLKFILDYIEPLPSTPTTQQQQQQPRVSPGISLQQPEQSTPRPRNDGLTPEMFTQALLQAMNQMGGGSISNNTSGNVAMASSIGTTSSVGAETRRDTGDEAPLREIFGRFLPQMREYGITDDNLSLRALQATNGDVEAALNLIYAGLVDD</sequence>
<feature type="signal peptide" evidence="2">
    <location>
        <begin position="1"/>
        <end position="18"/>
    </location>
</feature>
<dbReference type="GO" id="GO:0031593">
    <property type="term" value="F:polyubiquitin modification-dependent protein binding"/>
    <property type="evidence" value="ECO:0007669"/>
    <property type="project" value="TreeGrafter"/>
</dbReference>
<dbReference type="PANTHER" id="PTHR10677">
    <property type="entry name" value="UBIQUILIN"/>
    <property type="match status" value="1"/>
</dbReference>
<dbReference type="Gene3D" id="1.10.8.10">
    <property type="entry name" value="DNA helicase RuvA subunit, C-terminal domain"/>
    <property type="match status" value="1"/>
</dbReference>
<evidence type="ECO:0000259" key="4">
    <source>
        <dbReference type="PROSITE" id="PS50835"/>
    </source>
</evidence>
<dbReference type="InterPro" id="IPR015940">
    <property type="entry name" value="UBA"/>
</dbReference>
<organism evidence="5">
    <name type="scientific">Daphnia similis</name>
    <dbReference type="NCBI Taxonomy" id="35528"/>
    <lineage>
        <taxon>Eukaryota</taxon>
        <taxon>Metazoa</taxon>
        <taxon>Ecdysozoa</taxon>
        <taxon>Arthropoda</taxon>
        <taxon>Crustacea</taxon>
        <taxon>Branchiopoda</taxon>
        <taxon>Diplostraca</taxon>
        <taxon>Cladocera</taxon>
        <taxon>Anomopoda</taxon>
        <taxon>Daphniidae</taxon>
        <taxon>Daphnia</taxon>
        <taxon>Daphnia similis group</taxon>
    </lineage>
</organism>
<evidence type="ECO:0000256" key="2">
    <source>
        <dbReference type="SAM" id="SignalP"/>
    </source>
</evidence>
<dbReference type="InterPro" id="IPR007110">
    <property type="entry name" value="Ig-like_dom"/>
</dbReference>
<evidence type="ECO:0000259" key="3">
    <source>
        <dbReference type="PROSITE" id="PS50030"/>
    </source>
</evidence>
<accession>A0A4Y7N0I1</accession>
<dbReference type="GO" id="GO:0006511">
    <property type="term" value="P:ubiquitin-dependent protein catabolic process"/>
    <property type="evidence" value="ECO:0007669"/>
    <property type="project" value="TreeGrafter"/>
</dbReference>
<dbReference type="CDD" id="cd00096">
    <property type="entry name" value="Ig"/>
    <property type="match status" value="1"/>
</dbReference>
<dbReference type="InterPro" id="IPR015496">
    <property type="entry name" value="Ubiquilin"/>
</dbReference>
<dbReference type="GO" id="GO:0005829">
    <property type="term" value="C:cytosol"/>
    <property type="evidence" value="ECO:0007669"/>
    <property type="project" value="TreeGrafter"/>
</dbReference>
<dbReference type="PROSITE" id="PS50835">
    <property type="entry name" value="IG_LIKE"/>
    <property type="match status" value="1"/>
</dbReference>
<proteinExistence type="evidence at transcript level"/>
<feature type="domain" description="Ig-like" evidence="4">
    <location>
        <begin position="1"/>
        <end position="161"/>
    </location>
</feature>
<evidence type="ECO:0000256" key="1">
    <source>
        <dbReference type="SAM" id="MobiDB-lite"/>
    </source>
</evidence>
<feature type="region of interest" description="Disordered" evidence="1">
    <location>
        <begin position="368"/>
        <end position="389"/>
    </location>
</feature>
<feature type="compositionally biased region" description="Polar residues" evidence="1">
    <location>
        <begin position="459"/>
        <end position="470"/>
    </location>
</feature>
<dbReference type="InterPro" id="IPR009060">
    <property type="entry name" value="UBA-like_sf"/>
</dbReference>
<dbReference type="PROSITE" id="PS50030">
    <property type="entry name" value="UBA"/>
    <property type="match status" value="1"/>
</dbReference>
<dbReference type="Gene3D" id="2.60.40.10">
    <property type="entry name" value="Immunoglobulins"/>
    <property type="match status" value="2"/>
</dbReference>
<dbReference type="PANTHER" id="PTHR10677:SF25">
    <property type="entry name" value="UBIQUITIN-LIKE PROTEIN 7"/>
    <property type="match status" value="1"/>
</dbReference>
<evidence type="ECO:0000313" key="5">
    <source>
        <dbReference type="EMBL" id="SVE86334.1"/>
    </source>
</evidence>
<feature type="domain" description="UBA" evidence="3">
    <location>
        <begin position="530"/>
        <end position="574"/>
    </location>
</feature>
<gene>
    <name evidence="5" type="primary">EOG090X0BNZ</name>
</gene>
<dbReference type="SUPFAM" id="SSF54236">
    <property type="entry name" value="Ubiquitin-like"/>
    <property type="match status" value="1"/>
</dbReference>
<feature type="region of interest" description="Disordered" evidence="1">
    <location>
        <begin position="443"/>
        <end position="477"/>
    </location>
</feature>
<dbReference type="SUPFAM" id="SSF46934">
    <property type="entry name" value="UBA-like"/>
    <property type="match status" value="1"/>
</dbReference>
<name>A0A4Y7N0I1_9CRUS</name>
<dbReference type="InterPro" id="IPR036179">
    <property type="entry name" value="Ig-like_dom_sf"/>
</dbReference>